<evidence type="ECO:0000256" key="2">
    <source>
        <dbReference type="ARBA" id="ARBA00022771"/>
    </source>
</evidence>
<organism evidence="6 7">
    <name type="scientific">Paramecium tetraurelia</name>
    <dbReference type="NCBI Taxonomy" id="5888"/>
    <lineage>
        <taxon>Eukaryota</taxon>
        <taxon>Sar</taxon>
        <taxon>Alveolata</taxon>
        <taxon>Ciliophora</taxon>
        <taxon>Intramacronucleata</taxon>
        <taxon>Oligohymenophorea</taxon>
        <taxon>Peniculida</taxon>
        <taxon>Parameciidae</taxon>
        <taxon>Paramecium</taxon>
    </lineage>
</organism>
<keyword evidence="3" id="KW-0862">Zinc</keyword>
<evidence type="ECO:0000256" key="3">
    <source>
        <dbReference type="ARBA" id="ARBA00022833"/>
    </source>
</evidence>
<evidence type="ECO:0000313" key="7">
    <source>
        <dbReference type="Proteomes" id="UP000000600"/>
    </source>
</evidence>
<keyword evidence="1" id="KW-0479">Metal-binding</keyword>
<dbReference type="EMBL" id="CT868010">
    <property type="protein sequence ID" value="CAK60990.1"/>
    <property type="molecule type" value="Genomic_DNA"/>
</dbReference>
<gene>
    <name evidence="6" type="ORF">GSPATT00031219001</name>
</gene>
<dbReference type="OrthoDB" id="291531at2759"/>
<keyword evidence="2 4" id="KW-0863">Zinc-finger</keyword>
<accession>A0BR23</accession>
<dbReference type="InterPro" id="IPR001841">
    <property type="entry name" value="Znf_RING"/>
</dbReference>
<reference evidence="6 7" key="1">
    <citation type="journal article" date="2006" name="Nature">
        <title>Global trends of whole-genome duplications revealed by the ciliate Paramecium tetraurelia.</title>
        <authorList>
            <consortium name="Genoscope"/>
            <person name="Aury J.-M."/>
            <person name="Jaillon O."/>
            <person name="Duret L."/>
            <person name="Noel B."/>
            <person name="Jubin C."/>
            <person name="Porcel B.M."/>
            <person name="Segurens B."/>
            <person name="Daubin V."/>
            <person name="Anthouard V."/>
            <person name="Aiach N."/>
            <person name="Arnaiz O."/>
            <person name="Billaut A."/>
            <person name="Beisson J."/>
            <person name="Blanc I."/>
            <person name="Bouhouche K."/>
            <person name="Camara F."/>
            <person name="Duharcourt S."/>
            <person name="Guigo R."/>
            <person name="Gogendeau D."/>
            <person name="Katinka M."/>
            <person name="Keller A.-M."/>
            <person name="Kissmehl R."/>
            <person name="Klotz C."/>
            <person name="Koll F."/>
            <person name="Le Moue A."/>
            <person name="Lepere C."/>
            <person name="Malinsky S."/>
            <person name="Nowacki M."/>
            <person name="Nowak J.K."/>
            <person name="Plattner H."/>
            <person name="Poulain J."/>
            <person name="Ruiz F."/>
            <person name="Serrano V."/>
            <person name="Zagulski M."/>
            <person name="Dessen P."/>
            <person name="Betermier M."/>
            <person name="Weissenbach J."/>
            <person name="Scarpelli C."/>
            <person name="Schachter V."/>
            <person name="Sperling L."/>
            <person name="Meyer E."/>
            <person name="Cohen J."/>
            <person name="Wincker P."/>
        </authorList>
    </citation>
    <scope>NUCLEOTIDE SEQUENCE [LARGE SCALE GENOMIC DNA]</scope>
    <source>
        <strain evidence="6 7">Stock d4-2</strain>
    </source>
</reference>
<protein>
    <recommendedName>
        <fullName evidence="5">RING-type domain-containing protein</fullName>
    </recommendedName>
</protein>
<evidence type="ECO:0000256" key="1">
    <source>
        <dbReference type="ARBA" id="ARBA00022723"/>
    </source>
</evidence>
<evidence type="ECO:0000256" key="4">
    <source>
        <dbReference type="PROSITE-ProRule" id="PRU00175"/>
    </source>
</evidence>
<proteinExistence type="predicted"/>
<dbReference type="PROSITE" id="PS50089">
    <property type="entry name" value="ZF_RING_2"/>
    <property type="match status" value="2"/>
</dbReference>
<dbReference type="SUPFAM" id="SSF57850">
    <property type="entry name" value="RING/U-box"/>
    <property type="match status" value="1"/>
</dbReference>
<dbReference type="KEGG" id="ptm:GSPATT00031219001"/>
<dbReference type="OMA" id="CANCKQE"/>
<evidence type="ECO:0000259" key="5">
    <source>
        <dbReference type="PROSITE" id="PS50089"/>
    </source>
</evidence>
<dbReference type="GeneID" id="5014172"/>
<feature type="domain" description="RING-type" evidence="5">
    <location>
        <begin position="272"/>
        <end position="313"/>
    </location>
</feature>
<evidence type="ECO:0000313" key="6">
    <source>
        <dbReference type="EMBL" id="CAK60990.1"/>
    </source>
</evidence>
<dbReference type="RefSeq" id="XP_001428388.1">
    <property type="nucleotide sequence ID" value="XM_001428351.1"/>
</dbReference>
<feature type="domain" description="RING-type" evidence="5">
    <location>
        <begin position="439"/>
        <end position="481"/>
    </location>
</feature>
<dbReference type="SMART" id="SM00184">
    <property type="entry name" value="RING"/>
    <property type="match status" value="4"/>
</dbReference>
<dbReference type="HOGENOM" id="CLU_459649_0_0_1"/>
<dbReference type="AlphaFoldDB" id="A0BR23"/>
<dbReference type="InterPro" id="IPR017907">
    <property type="entry name" value="Znf_RING_CS"/>
</dbReference>
<name>A0BR23_PARTE</name>
<dbReference type="Proteomes" id="UP000000600">
    <property type="component" value="Unassembled WGS sequence"/>
</dbReference>
<keyword evidence="7" id="KW-1185">Reference proteome</keyword>
<sequence>MNNYPQSGNFQVFPIPENIKILQNFKRWRRTGENLNGAIMIGLLEHFQINSQSEKIQQMINNMQSASDEQIIKMRNILNNSLQYSKGQQQQDYLIDQLKQQDPFNIFPSKFILEYLKRVKGHVSDEAVIPVLKTHFQVNILVINDDYEKKAYTILDPKDRDQIILCNFDRYYYVIQKEPGPQLYKCQFCQKQISEDYHKMKCNQIICYQCLKKFFEKGNSIVQCKEKNCTQSITLKEFQNIQNKQKEMEKSQINQSNIQKTEESQQYYKTYCNKCKNRMSQESLLLPLGCSHSFCKSCLQQCFSLLPSGIVTCIQTSCKGKFIQKDLDSFIKGQSFKPIEPPPTQINKNQTQNMSQYITPLGNQEPVYQCEGCFKDYQQSSIYTSECLHKFCKICCDKEISKNISCFQCYKVNCGYKLKIEDIQKYFYKKIKGKTFGECANCKQECKIFESFQNSCYHLICYSCVKQIYTEGLNPQCRQCKASIISNDLDDYYLPQASQEIQQFETIETNIKPASCTFCNSPFTDYNLQQDIPCSLHTLGSCCVIFPSNCPQCQIGSLIIEKCNLHINFLEKLKFYLLQNTMDRFYFASESSIK</sequence>
<dbReference type="InParanoid" id="A0BR23"/>
<dbReference type="GO" id="GO:0008270">
    <property type="term" value="F:zinc ion binding"/>
    <property type="evidence" value="ECO:0007669"/>
    <property type="project" value="UniProtKB-KW"/>
</dbReference>
<dbReference type="PROSITE" id="PS00518">
    <property type="entry name" value="ZF_RING_1"/>
    <property type="match status" value="2"/>
</dbReference>